<protein>
    <submittedName>
        <fullName evidence="1">Uncharacterized protein</fullName>
    </submittedName>
</protein>
<comment type="caution">
    <text evidence="1">The sequence shown here is derived from an EMBL/GenBank/DDBJ whole genome shotgun (WGS) entry which is preliminary data.</text>
</comment>
<accession>A0A9Q0JWL5</accession>
<evidence type="ECO:0000313" key="2">
    <source>
        <dbReference type="Proteomes" id="UP001141806"/>
    </source>
</evidence>
<evidence type="ECO:0000313" key="1">
    <source>
        <dbReference type="EMBL" id="KAJ4953195.1"/>
    </source>
</evidence>
<proteinExistence type="predicted"/>
<gene>
    <name evidence="1" type="ORF">NE237_030027</name>
</gene>
<dbReference type="AlphaFoldDB" id="A0A9Q0JWL5"/>
<dbReference type="EMBL" id="JAMYWD010000012">
    <property type="protein sequence ID" value="KAJ4953195.1"/>
    <property type="molecule type" value="Genomic_DNA"/>
</dbReference>
<dbReference type="Proteomes" id="UP001141806">
    <property type="component" value="Unassembled WGS sequence"/>
</dbReference>
<organism evidence="1 2">
    <name type="scientific">Protea cynaroides</name>
    <dbReference type="NCBI Taxonomy" id="273540"/>
    <lineage>
        <taxon>Eukaryota</taxon>
        <taxon>Viridiplantae</taxon>
        <taxon>Streptophyta</taxon>
        <taxon>Embryophyta</taxon>
        <taxon>Tracheophyta</taxon>
        <taxon>Spermatophyta</taxon>
        <taxon>Magnoliopsida</taxon>
        <taxon>Proteales</taxon>
        <taxon>Proteaceae</taxon>
        <taxon>Protea</taxon>
    </lineage>
</organism>
<sequence length="152" mass="17004">MKIAIATKVNHMKNKNQTLSLHTLLFLLPFSSIFLSPLLGRHSVPFSRSLTLSLLSPSHEPSSSLLFRNASLKVFVWGLDSLWNELSSSLKINSNKLPPFSPNGLEPIRLLYSSLHYINHHEARSNGQKTSSPYYPIKHLIGPSYAQAPSKI</sequence>
<keyword evidence="2" id="KW-1185">Reference proteome</keyword>
<name>A0A9Q0JWL5_9MAGN</name>
<reference evidence="1" key="1">
    <citation type="journal article" date="2023" name="Plant J.">
        <title>The genome of the king protea, Protea cynaroides.</title>
        <authorList>
            <person name="Chang J."/>
            <person name="Duong T.A."/>
            <person name="Schoeman C."/>
            <person name="Ma X."/>
            <person name="Roodt D."/>
            <person name="Barker N."/>
            <person name="Li Z."/>
            <person name="Van de Peer Y."/>
            <person name="Mizrachi E."/>
        </authorList>
    </citation>
    <scope>NUCLEOTIDE SEQUENCE</scope>
    <source>
        <tissue evidence="1">Young leaves</tissue>
    </source>
</reference>